<dbReference type="Proteomes" id="UP001556118">
    <property type="component" value="Unassembled WGS sequence"/>
</dbReference>
<dbReference type="InterPro" id="IPR036388">
    <property type="entry name" value="WH-like_DNA-bd_sf"/>
</dbReference>
<name>A0ABV3R794_9SPHN</name>
<dbReference type="InterPro" id="IPR036390">
    <property type="entry name" value="WH_DNA-bd_sf"/>
</dbReference>
<dbReference type="SUPFAM" id="SSF46785">
    <property type="entry name" value="Winged helix' DNA-binding domain"/>
    <property type="match status" value="1"/>
</dbReference>
<feature type="region of interest" description="Disordered" evidence="1">
    <location>
        <begin position="1"/>
        <end position="50"/>
    </location>
</feature>
<evidence type="ECO:0000256" key="1">
    <source>
        <dbReference type="SAM" id="MobiDB-lite"/>
    </source>
</evidence>
<dbReference type="PANTHER" id="PTHR43252">
    <property type="entry name" value="TRANSCRIPTIONAL REGULATOR YQJI"/>
    <property type="match status" value="1"/>
</dbReference>
<proteinExistence type="predicted"/>
<feature type="compositionally biased region" description="Gly residues" evidence="1">
    <location>
        <begin position="14"/>
        <end position="45"/>
    </location>
</feature>
<feature type="domain" description="Transcription regulator PadR N-terminal" evidence="2">
    <location>
        <begin position="62"/>
        <end position="118"/>
    </location>
</feature>
<dbReference type="EMBL" id="JBFNXR010000014">
    <property type="protein sequence ID" value="MEW9853795.1"/>
    <property type="molecule type" value="Genomic_DNA"/>
</dbReference>
<evidence type="ECO:0000313" key="3">
    <source>
        <dbReference type="EMBL" id="MEW9853795.1"/>
    </source>
</evidence>
<accession>A0ABV3R794</accession>
<organism evidence="3 4">
    <name type="scientific">Novosphingobium rhizovicinum</name>
    <dbReference type="NCBI Taxonomy" id="3228928"/>
    <lineage>
        <taxon>Bacteria</taxon>
        <taxon>Pseudomonadati</taxon>
        <taxon>Pseudomonadota</taxon>
        <taxon>Alphaproteobacteria</taxon>
        <taxon>Sphingomonadales</taxon>
        <taxon>Sphingomonadaceae</taxon>
        <taxon>Novosphingobium</taxon>
    </lineage>
</organism>
<dbReference type="Gene3D" id="1.10.10.10">
    <property type="entry name" value="Winged helix-like DNA-binding domain superfamily/Winged helix DNA-binding domain"/>
    <property type="match status" value="1"/>
</dbReference>
<reference evidence="3 4" key="1">
    <citation type="submission" date="2024-06" db="EMBL/GenBank/DDBJ databases">
        <title>Novosphingobium rhizovicinus M1R2S20.</title>
        <authorList>
            <person name="Sun J.-Q."/>
        </authorList>
    </citation>
    <scope>NUCLEOTIDE SEQUENCE [LARGE SCALE GENOMIC DNA]</scope>
    <source>
        <strain evidence="3 4">M1R2S20</strain>
    </source>
</reference>
<evidence type="ECO:0000259" key="2">
    <source>
        <dbReference type="Pfam" id="PF03551"/>
    </source>
</evidence>
<comment type="caution">
    <text evidence="3">The sequence shown here is derived from an EMBL/GenBank/DDBJ whole genome shotgun (WGS) entry which is preliminary data.</text>
</comment>
<gene>
    <name evidence="3" type="ORF">ABUH87_01145</name>
</gene>
<sequence>MRHAHHHHRCGEGTEYGRGPSGKGMRGHGFGGGPAGPFGPGGPRGSGRRRGLFDQVELQTLLLGLLAEQPRHGYDLIKEIETLSGGEYAPSPSVVYPALTYMEEQGVIAASTMEGSRKVDRIKDVVSKHLDRFAFREAPLTYGWAWR</sequence>
<dbReference type="Pfam" id="PF03551">
    <property type="entry name" value="PadR"/>
    <property type="match status" value="1"/>
</dbReference>
<protein>
    <submittedName>
        <fullName evidence="3">Helix-turn-helix transcriptional regulator</fullName>
    </submittedName>
</protein>
<dbReference type="PANTHER" id="PTHR43252:SF7">
    <property type="entry name" value="TRANSCRIPTIONAL REGULATOR YQJI"/>
    <property type="match status" value="1"/>
</dbReference>
<dbReference type="InterPro" id="IPR005149">
    <property type="entry name" value="Tscrpt_reg_PadR_N"/>
</dbReference>
<dbReference type="RefSeq" id="WP_367768102.1">
    <property type="nucleotide sequence ID" value="NZ_JBFNXR010000014.1"/>
</dbReference>
<keyword evidence="4" id="KW-1185">Reference proteome</keyword>
<evidence type="ECO:0000313" key="4">
    <source>
        <dbReference type="Proteomes" id="UP001556118"/>
    </source>
</evidence>